<organism evidence="2 3">
    <name type="scientific">Roseiconus lacunae</name>
    <dbReference type="NCBI Taxonomy" id="2605694"/>
    <lineage>
        <taxon>Bacteria</taxon>
        <taxon>Pseudomonadati</taxon>
        <taxon>Planctomycetota</taxon>
        <taxon>Planctomycetia</taxon>
        <taxon>Pirellulales</taxon>
        <taxon>Pirellulaceae</taxon>
        <taxon>Roseiconus</taxon>
    </lineage>
</organism>
<dbReference type="RefSeq" id="WP_289164623.1">
    <property type="nucleotide sequence ID" value="NZ_CP141221.1"/>
</dbReference>
<feature type="region of interest" description="Disordered" evidence="1">
    <location>
        <begin position="226"/>
        <end position="309"/>
    </location>
</feature>
<comment type="caution">
    <text evidence="2">The sequence shown here is derived from an EMBL/GenBank/DDBJ whole genome shotgun (WGS) entry which is preliminary data.</text>
</comment>
<evidence type="ECO:0000313" key="3">
    <source>
        <dbReference type="Proteomes" id="UP001239462"/>
    </source>
</evidence>
<evidence type="ECO:0000313" key="2">
    <source>
        <dbReference type="EMBL" id="MDM4017146.1"/>
    </source>
</evidence>
<feature type="compositionally biased region" description="Pro residues" evidence="1">
    <location>
        <begin position="174"/>
        <end position="184"/>
    </location>
</feature>
<feature type="compositionally biased region" description="Polar residues" evidence="1">
    <location>
        <begin position="190"/>
        <end position="199"/>
    </location>
</feature>
<evidence type="ECO:0000256" key="1">
    <source>
        <dbReference type="SAM" id="MobiDB-lite"/>
    </source>
</evidence>
<feature type="compositionally biased region" description="Polar residues" evidence="1">
    <location>
        <begin position="226"/>
        <end position="247"/>
    </location>
</feature>
<name>A0ABT7PLW8_9BACT</name>
<gene>
    <name evidence="2" type="ORF">QTN89_17000</name>
</gene>
<accession>A0ABT7PLW8</accession>
<protein>
    <submittedName>
        <fullName evidence="2">Uncharacterized protein</fullName>
    </submittedName>
</protein>
<dbReference type="EMBL" id="JASZZN010000012">
    <property type="protein sequence ID" value="MDM4017146.1"/>
    <property type="molecule type" value="Genomic_DNA"/>
</dbReference>
<proteinExistence type="predicted"/>
<dbReference type="Proteomes" id="UP001239462">
    <property type="component" value="Unassembled WGS sequence"/>
</dbReference>
<sequence>MRRLHSRTSPSAAVIAIATATIMAGGCRNTTTAPVGPLGQSTTLAPVQGGVPLSPIQPTSGISAFGAPTRVPPPSTGSYTVPGGYGSPSGSTYAPNPSTSSVPSGANYGQAGFTSGVTNLSPTGNLSSPVRQTGWVADDPQGLPVQPAYQAPPATPASAIRSGGMQVIDLTGSPYPPGYVPPQNRPGVSFDSTGASLPQTAPYPNATGSNFTQTQYTQTQYSAPPQYNLQSQWSGPDQTQNAISSGNAALGQPQNSTFVSSSNSFSDQSAEHTASLPPANLPSANLPTTDPLVPADDSSLQWRRPSPRF</sequence>
<feature type="region of interest" description="Disordered" evidence="1">
    <location>
        <begin position="170"/>
        <end position="211"/>
    </location>
</feature>
<keyword evidence="3" id="KW-1185">Reference proteome</keyword>
<dbReference type="PROSITE" id="PS51257">
    <property type="entry name" value="PROKAR_LIPOPROTEIN"/>
    <property type="match status" value="1"/>
</dbReference>
<feature type="compositionally biased region" description="Low complexity" evidence="1">
    <location>
        <begin position="254"/>
        <end position="287"/>
    </location>
</feature>
<reference evidence="2 3" key="1">
    <citation type="submission" date="2023-06" db="EMBL/GenBank/DDBJ databases">
        <title>Roseiconus lacunae JC819 isolated from Gulf of Mannar region, Tamil Nadu.</title>
        <authorList>
            <person name="Pk S."/>
            <person name="Ch S."/>
            <person name="Ch V.R."/>
        </authorList>
    </citation>
    <scope>NUCLEOTIDE SEQUENCE [LARGE SCALE GENOMIC DNA]</scope>
    <source>
        <strain evidence="2 3">JC819</strain>
    </source>
</reference>